<proteinExistence type="predicted"/>
<accession>A0AAV4HW88</accession>
<feature type="transmembrane region" description="Helical" evidence="2">
    <location>
        <begin position="52"/>
        <end position="76"/>
    </location>
</feature>
<dbReference type="Proteomes" id="UP000762676">
    <property type="component" value="Unassembled WGS sequence"/>
</dbReference>
<gene>
    <name evidence="3" type="ORF">ElyMa_002826700</name>
</gene>
<keyword evidence="2" id="KW-1133">Transmembrane helix</keyword>
<evidence type="ECO:0000256" key="1">
    <source>
        <dbReference type="SAM" id="MobiDB-lite"/>
    </source>
</evidence>
<protein>
    <submittedName>
        <fullName evidence="3">Uncharacterized protein</fullName>
    </submittedName>
</protein>
<feature type="non-terminal residue" evidence="3">
    <location>
        <position position="146"/>
    </location>
</feature>
<organism evidence="3 4">
    <name type="scientific">Elysia marginata</name>
    <dbReference type="NCBI Taxonomy" id="1093978"/>
    <lineage>
        <taxon>Eukaryota</taxon>
        <taxon>Metazoa</taxon>
        <taxon>Spiralia</taxon>
        <taxon>Lophotrochozoa</taxon>
        <taxon>Mollusca</taxon>
        <taxon>Gastropoda</taxon>
        <taxon>Heterobranchia</taxon>
        <taxon>Euthyneura</taxon>
        <taxon>Panpulmonata</taxon>
        <taxon>Sacoglossa</taxon>
        <taxon>Placobranchoidea</taxon>
        <taxon>Plakobranchidae</taxon>
        <taxon>Elysia</taxon>
    </lineage>
</organism>
<sequence length="146" mass="15991">MISTHVGVLGLSYDGLARNQLQWVKGVRIFTLQRDDTLNNAVLEEEDNTLPVIAGISAGALVFIGLIIVMIVVLLLRRRRAHLRDGSLDHSRPKPGESSEPGYIYPNFGYAPDEGTRASPSPYTTGVTSPYLTPLSDRPVTQYSLP</sequence>
<reference evidence="3 4" key="1">
    <citation type="journal article" date="2021" name="Elife">
        <title>Chloroplast acquisition without the gene transfer in kleptoplastic sea slugs, Plakobranchus ocellatus.</title>
        <authorList>
            <person name="Maeda T."/>
            <person name="Takahashi S."/>
            <person name="Yoshida T."/>
            <person name="Shimamura S."/>
            <person name="Takaki Y."/>
            <person name="Nagai Y."/>
            <person name="Toyoda A."/>
            <person name="Suzuki Y."/>
            <person name="Arimoto A."/>
            <person name="Ishii H."/>
            <person name="Satoh N."/>
            <person name="Nishiyama T."/>
            <person name="Hasebe M."/>
            <person name="Maruyama T."/>
            <person name="Minagawa J."/>
            <person name="Obokata J."/>
            <person name="Shigenobu S."/>
        </authorList>
    </citation>
    <scope>NUCLEOTIDE SEQUENCE [LARGE SCALE GENOMIC DNA]</scope>
</reference>
<evidence type="ECO:0000313" key="3">
    <source>
        <dbReference type="EMBL" id="GFS00956.1"/>
    </source>
</evidence>
<comment type="caution">
    <text evidence="3">The sequence shown here is derived from an EMBL/GenBank/DDBJ whole genome shotgun (WGS) entry which is preliminary data.</text>
</comment>
<keyword evidence="2" id="KW-0812">Transmembrane</keyword>
<keyword evidence="4" id="KW-1185">Reference proteome</keyword>
<feature type="compositionally biased region" description="Polar residues" evidence="1">
    <location>
        <begin position="118"/>
        <end position="131"/>
    </location>
</feature>
<dbReference type="AlphaFoldDB" id="A0AAV4HW88"/>
<keyword evidence="2" id="KW-0472">Membrane</keyword>
<feature type="region of interest" description="Disordered" evidence="1">
    <location>
        <begin position="85"/>
        <end position="146"/>
    </location>
</feature>
<dbReference type="EMBL" id="BMAT01005864">
    <property type="protein sequence ID" value="GFS00956.1"/>
    <property type="molecule type" value="Genomic_DNA"/>
</dbReference>
<evidence type="ECO:0000313" key="4">
    <source>
        <dbReference type="Proteomes" id="UP000762676"/>
    </source>
</evidence>
<feature type="compositionally biased region" description="Basic and acidic residues" evidence="1">
    <location>
        <begin position="85"/>
        <end position="97"/>
    </location>
</feature>
<evidence type="ECO:0000256" key="2">
    <source>
        <dbReference type="SAM" id="Phobius"/>
    </source>
</evidence>
<name>A0AAV4HW88_9GAST</name>